<protein>
    <recommendedName>
        <fullName evidence="3">Delta-60 repeat domain-containing protein</fullName>
    </recommendedName>
</protein>
<reference evidence="1 2" key="1">
    <citation type="submission" date="2016-10" db="EMBL/GenBank/DDBJ databases">
        <authorList>
            <person name="de Groot N.N."/>
        </authorList>
    </citation>
    <scope>NUCLEOTIDE SEQUENCE [LARGE SCALE GENOMIC DNA]</scope>
    <source>
        <strain evidence="1 2">DSM 11363</strain>
    </source>
</reference>
<dbReference type="Proteomes" id="UP000182332">
    <property type="component" value="Unassembled WGS sequence"/>
</dbReference>
<evidence type="ECO:0000313" key="1">
    <source>
        <dbReference type="EMBL" id="SET90812.1"/>
    </source>
</evidence>
<gene>
    <name evidence="1" type="ORF">SAMN05216197_13211</name>
</gene>
<sequence>MTKQSGSSNRQAALDPDFESDVDVDGYVTQLLVLPDRSIIMSLDGGRVPTRYCKTDPEGKIDTSFGTNGYLTLPFPSGVSPFLTAGLHSLPGTGKVLIRLLVRVRSDENTSMDPVTMPATARLFEDGRLDQDYGKDGVQFYVLPFEEEKERSDVSDSLKNQKKPHAQTEVKNALLGDLGLTSEQLKSAKDGNCQRSAHDDGIQNTSDWGGFIHLPEGGCFLATEIYQSGTDFLNYKLHGYLIKLTESGELDKSFNNVGYLQLEPGKKFYPTGLYLTPGGDSFIVSGAVRSPTELRGSESFVMKIDSSGNLDSQFADHGYFKISTEVGYFPCQRMIPADENLIIVGNVAGGIFLASLNQEGQIPKSFNGGKIKIIYPLTGPNLPISDAFLDSNGKIVVCGRFQTPLGEPNDGLIGRFDAQTGEPDAGFGDENGLARVEGAQWCDAGALQGSKYLFGTVRSAGGSTLERVLGDSQI</sequence>
<dbReference type="RefSeq" id="WP_074892171.1">
    <property type="nucleotide sequence ID" value="NZ_FOHW01000032.1"/>
</dbReference>
<dbReference type="EMBL" id="FOHW01000032">
    <property type="protein sequence ID" value="SET90812.1"/>
    <property type="molecule type" value="Genomic_DNA"/>
</dbReference>
<dbReference type="OrthoDB" id="6876366at2"/>
<dbReference type="Gene3D" id="2.80.10.50">
    <property type="match status" value="1"/>
</dbReference>
<proteinExistence type="predicted"/>
<dbReference type="SUPFAM" id="SSF63829">
    <property type="entry name" value="Calcium-dependent phosphotriesterase"/>
    <property type="match status" value="1"/>
</dbReference>
<name>A0A1I0I2J6_9PSED</name>
<evidence type="ECO:0000313" key="2">
    <source>
        <dbReference type="Proteomes" id="UP000182332"/>
    </source>
</evidence>
<organism evidence="1 2">
    <name type="scientific">Pseudomonas graminis</name>
    <dbReference type="NCBI Taxonomy" id="158627"/>
    <lineage>
        <taxon>Bacteria</taxon>
        <taxon>Pseudomonadati</taxon>
        <taxon>Pseudomonadota</taxon>
        <taxon>Gammaproteobacteria</taxon>
        <taxon>Pseudomonadales</taxon>
        <taxon>Pseudomonadaceae</taxon>
        <taxon>Pseudomonas</taxon>
    </lineage>
</organism>
<accession>A0A1I0I2J6</accession>
<dbReference type="AlphaFoldDB" id="A0A1I0I2J6"/>
<evidence type="ECO:0008006" key="3">
    <source>
        <dbReference type="Google" id="ProtNLM"/>
    </source>
</evidence>